<proteinExistence type="predicted"/>
<evidence type="ECO:0000313" key="3">
    <source>
        <dbReference type="EMBL" id="NVH57104.1"/>
    </source>
</evidence>
<organism evidence="3 4">
    <name type="scientific">Dorea phocaeensis</name>
    <dbReference type="NCBI Taxonomy" id="2040291"/>
    <lineage>
        <taxon>Bacteria</taxon>
        <taxon>Bacillati</taxon>
        <taxon>Bacillota</taxon>
        <taxon>Clostridia</taxon>
        <taxon>Lachnospirales</taxon>
        <taxon>Lachnospiraceae</taxon>
        <taxon>Dorea</taxon>
    </lineage>
</organism>
<evidence type="ECO:0000313" key="5">
    <source>
        <dbReference type="Proteomes" id="UP000701680"/>
    </source>
</evidence>
<accession>A0A850HDE0</accession>
<name>A0A850HDE0_9FIRM</name>
<dbReference type="OrthoDB" id="2062299at2"/>
<dbReference type="EMBL" id="JAAITX010000001">
    <property type="protein sequence ID" value="NVH57104.1"/>
    <property type="molecule type" value="Genomic_DNA"/>
</dbReference>
<dbReference type="EMBL" id="JAAIUO010000001">
    <property type="protein sequence ID" value="NSK13765.1"/>
    <property type="molecule type" value="Genomic_DNA"/>
</dbReference>
<reference evidence="4 5" key="1">
    <citation type="journal article" date="2020" name="Cell Host Microbe">
        <title>Functional and Genomic Variation between Human-Derived Isolates of Lachnospiraceae Reveals Inter- and Intra-Species Diversity.</title>
        <authorList>
            <person name="Sorbara M.T."/>
            <person name="Littmann E.R."/>
            <person name="Fontana E."/>
            <person name="Moody T.U."/>
            <person name="Kohout C.E."/>
            <person name="Gjonbalaj M."/>
            <person name="Eaton V."/>
            <person name="Seok R."/>
            <person name="Leiner I.M."/>
            <person name="Pamer E.G."/>
        </authorList>
    </citation>
    <scope>NUCLEOTIDE SEQUENCE [LARGE SCALE GENOMIC DNA]</scope>
    <source>
        <strain evidence="3 4">MSK.17.11</strain>
        <strain evidence="2 5">MSK.17.38</strain>
    </source>
</reference>
<comment type="caution">
    <text evidence="3">The sequence shown here is derived from an EMBL/GenBank/DDBJ whole genome shotgun (WGS) entry which is preliminary data.</text>
</comment>
<dbReference type="Proteomes" id="UP000528555">
    <property type="component" value="Unassembled WGS sequence"/>
</dbReference>
<dbReference type="RefSeq" id="WP_101694285.1">
    <property type="nucleotide sequence ID" value="NZ_JAAITX010000001.1"/>
</dbReference>
<gene>
    <name evidence="3" type="ORF">G5A66_00280</name>
    <name evidence="2" type="ORF">G5A75_02525</name>
</gene>
<sequence>MREQKICSWIHHIATFIGVFIGMKRLLEKRGGIIRKGILGLFLGSQLFAVCKILADMILGRNGIEEACEKMEAVCSSPNQRRSMLAGMTALSVLFKIGTPYIIMRPHS</sequence>
<keyword evidence="1" id="KW-0812">Transmembrane</keyword>
<feature type="transmembrane region" description="Helical" evidence="1">
    <location>
        <begin position="84"/>
        <end position="103"/>
    </location>
</feature>
<evidence type="ECO:0000313" key="2">
    <source>
        <dbReference type="EMBL" id="NSK13765.1"/>
    </source>
</evidence>
<evidence type="ECO:0000313" key="4">
    <source>
        <dbReference type="Proteomes" id="UP000528555"/>
    </source>
</evidence>
<keyword evidence="4" id="KW-1185">Reference proteome</keyword>
<keyword evidence="1" id="KW-1133">Transmembrane helix</keyword>
<dbReference type="AlphaFoldDB" id="A0A850HDE0"/>
<protein>
    <submittedName>
        <fullName evidence="3">Uncharacterized protein</fullName>
    </submittedName>
</protein>
<reference evidence="3" key="2">
    <citation type="submission" date="2020-02" db="EMBL/GenBank/DDBJ databases">
        <authorList>
            <person name="Littmann E."/>
            <person name="Sorbara M."/>
        </authorList>
    </citation>
    <scope>NUCLEOTIDE SEQUENCE</scope>
    <source>
        <strain evidence="3">MSK.17.11</strain>
        <strain evidence="2">MSK.17.38</strain>
    </source>
</reference>
<evidence type="ECO:0000256" key="1">
    <source>
        <dbReference type="SAM" id="Phobius"/>
    </source>
</evidence>
<keyword evidence="1" id="KW-0472">Membrane</keyword>
<dbReference type="Proteomes" id="UP000701680">
    <property type="component" value="Unassembled WGS sequence"/>
</dbReference>